<protein>
    <recommendedName>
        <fullName evidence="6">5'-methylthioadenosine/S-adenosylhomocysteine nucleosidase</fullName>
        <shortName evidence="6">MTA/SAH nucleosidase</shortName>
        <shortName evidence="6">MTAN</shortName>
        <ecNumber evidence="6">3.2.2.9</ecNumber>
    </recommendedName>
    <alternativeName>
        <fullName evidence="6">5'-deoxyadenosine nucleosidase</fullName>
        <shortName evidence="6">DOA nucleosidase</shortName>
        <shortName evidence="6">dAdo nucleosidase</shortName>
    </alternativeName>
    <alternativeName>
        <fullName evidence="6">5'-methylthioadenosine nucleosidase</fullName>
        <shortName evidence="6">MTA nucleosidase</shortName>
    </alternativeName>
    <alternativeName>
        <fullName evidence="6">S-adenosylhomocysteine nucleosidase</fullName>
        <shortName evidence="6">AdoHcy nucleosidase</shortName>
        <shortName evidence="6">SAH nucleosidase</shortName>
        <shortName evidence="6">SRH nucleosidase</shortName>
    </alternativeName>
</protein>
<dbReference type="InterPro" id="IPR000845">
    <property type="entry name" value="Nucleoside_phosphorylase_d"/>
</dbReference>
<dbReference type="NCBIfam" id="NF004079">
    <property type="entry name" value="PRK05584.1"/>
    <property type="match status" value="1"/>
</dbReference>
<comment type="catalytic activity">
    <reaction evidence="6">
        <text>S-methyl-5'-thioadenosine + H2O = 5-(methylsulfanyl)-D-ribose + adenine</text>
        <dbReference type="Rhea" id="RHEA:13617"/>
        <dbReference type="ChEBI" id="CHEBI:15377"/>
        <dbReference type="ChEBI" id="CHEBI:16708"/>
        <dbReference type="ChEBI" id="CHEBI:17509"/>
        <dbReference type="ChEBI" id="CHEBI:78440"/>
        <dbReference type="EC" id="3.2.2.9"/>
    </reaction>
</comment>
<comment type="catalytic activity">
    <reaction evidence="5">
        <text>5'-deoxyadenosine + H2O = 5-deoxy-D-ribose + adenine</text>
        <dbReference type="Rhea" id="RHEA:29859"/>
        <dbReference type="ChEBI" id="CHEBI:15377"/>
        <dbReference type="ChEBI" id="CHEBI:16708"/>
        <dbReference type="ChEBI" id="CHEBI:17319"/>
        <dbReference type="ChEBI" id="CHEBI:149540"/>
        <dbReference type="EC" id="3.2.2.9"/>
    </reaction>
    <physiologicalReaction direction="left-to-right" evidence="5">
        <dbReference type="Rhea" id="RHEA:29860"/>
    </physiologicalReaction>
</comment>
<dbReference type="GO" id="GO:0008930">
    <property type="term" value="F:methylthioadenosine nucleosidase activity"/>
    <property type="evidence" value="ECO:0007669"/>
    <property type="project" value="UniProtKB-UniRule"/>
</dbReference>
<evidence type="ECO:0000256" key="3">
    <source>
        <dbReference type="ARBA" id="ARBA00022801"/>
    </source>
</evidence>
<evidence type="ECO:0000256" key="4">
    <source>
        <dbReference type="ARBA" id="ARBA00023167"/>
    </source>
</evidence>
<dbReference type="GO" id="GO:0019509">
    <property type="term" value="P:L-methionine salvage from methylthioadenosine"/>
    <property type="evidence" value="ECO:0007669"/>
    <property type="project" value="UniProtKB-UniRule"/>
</dbReference>
<dbReference type="FunFam" id="3.40.50.1580:FF:000001">
    <property type="entry name" value="MTA/SAH nucleosidase family protein"/>
    <property type="match status" value="1"/>
</dbReference>
<dbReference type="HAMAP" id="MF_01684">
    <property type="entry name" value="Salvage_MtnN"/>
    <property type="match status" value="1"/>
</dbReference>
<feature type="active site" description="Proton acceptor" evidence="6">
    <location>
        <position position="28"/>
    </location>
</feature>
<dbReference type="PANTHER" id="PTHR46832:SF1">
    <property type="entry name" value="5'-METHYLTHIOADENOSINE_S-ADENOSYLHOMOCYSTEINE NUCLEOSIDASE"/>
    <property type="match status" value="1"/>
</dbReference>
<comment type="pathway">
    <text evidence="1 6">Amino-acid biosynthesis; L-methionine biosynthesis via salvage pathway; S-methyl-5-thio-alpha-D-ribose 1-phosphate from S-methyl-5'-thioadenosine (hydrolase route): step 1/2.</text>
</comment>
<dbReference type="InterPro" id="IPR010049">
    <property type="entry name" value="MTA_SAH_Nsdase"/>
</dbReference>
<dbReference type="GO" id="GO:0009164">
    <property type="term" value="P:nucleoside catabolic process"/>
    <property type="evidence" value="ECO:0007669"/>
    <property type="project" value="InterPro"/>
</dbReference>
<dbReference type="InterPro" id="IPR035994">
    <property type="entry name" value="Nucleoside_phosphorylase_sf"/>
</dbReference>
<evidence type="ECO:0000313" key="11">
    <source>
        <dbReference type="Proteomes" id="UP001177341"/>
    </source>
</evidence>
<keyword evidence="2 6" id="KW-0028">Amino-acid biosynthesis</keyword>
<dbReference type="AlphaFoldDB" id="A0AAW7XH54"/>
<comment type="caution">
    <text evidence="8">The sequence shown here is derived from an EMBL/GenBank/DDBJ whole genome shotgun (WGS) entry which is preliminary data.</text>
</comment>
<feature type="active site" description="Proton donor" evidence="6">
    <location>
        <position position="214"/>
    </location>
</feature>
<dbReference type="Pfam" id="PF01048">
    <property type="entry name" value="PNP_UDP_1"/>
    <property type="match status" value="1"/>
</dbReference>
<evidence type="ECO:0000256" key="6">
    <source>
        <dbReference type="HAMAP-Rule" id="MF_01684"/>
    </source>
</evidence>
<gene>
    <name evidence="6 8" type="primary">mtnN</name>
    <name evidence="8" type="ORF">Q4490_01380</name>
    <name evidence="9" type="ORF">Q8W30_01205</name>
</gene>
<proteinExistence type="inferred from homology"/>
<dbReference type="GO" id="GO:0019284">
    <property type="term" value="P:L-methionine salvage from S-adenosylmethionine"/>
    <property type="evidence" value="ECO:0007669"/>
    <property type="project" value="TreeGrafter"/>
</dbReference>
<evidence type="ECO:0000313" key="9">
    <source>
        <dbReference type="EMBL" id="MDP2521174.1"/>
    </source>
</evidence>
<feature type="binding site" evidence="6">
    <location>
        <position position="169"/>
    </location>
    <ligand>
        <name>substrate</name>
    </ligand>
</feature>
<accession>A0AAW7XH54</accession>
<reference evidence="8" key="1">
    <citation type="submission" date="2023-07" db="EMBL/GenBank/DDBJ databases">
        <title>Genome content predicts the carbon catabolic preferences of heterotrophic bacteria.</title>
        <authorList>
            <person name="Gralka M."/>
        </authorList>
    </citation>
    <scope>NUCLEOTIDE SEQUENCE</scope>
    <source>
        <strain evidence="9">5G01</strain>
        <strain evidence="8">I2M16</strain>
    </source>
</reference>
<dbReference type="EMBL" id="JAUYVO010000001">
    <property type="protein sequence ID" value="MDP2521174.1"/>
    <property type="molecule type" value="Genomic_DNA"/>
</dbReference>
<evidence type="ECO:0000256" key="1">
    <source>
        <dbReference type="ARBA" id="ARBA00004945"/>
    </source>
</evidence>
<sequence>MTTLRSLKDLIKDNKKITVGIIGAMDQEVEILRNTLENRKEHAIGGYDFYTGQIGNLDVVLLKSGIGKVNAAVSTTLLLHAFTPDCIINTGSAGGFDPELEVGDIVISSEVRHHDVDVTVFGYEPGQVPGLPAAFEPDVLMAELAEQCIEKLAGMRTVSGLIATGDTFMNDPARVQHARALFPAMKAVEMEAAAIAQTCHQFGTPFIIIRALSDIAGKESNLSFDQFLETAAKHSATMVIEITRAIGRLVV</sequence>
<feature type="domain" description="Nucleoside phosphorylase" evidence="7">
    <location>
        <begin position="18"/>
        <end position="242"/>
    </location>
</feature>
<evidence type="ECO:0000313" key="8">
    <source>
        <dbReference type="EMBL" id="MDO6452205.1"/>
    </source>
</evidence>
<keyword evidence="4 6" id="KW-0486">Methionine biosynthesis</keyword>
<dbReference type="RefSeq" id="WP_277251878.1">
    <property type="nucleotide sequence ID" value="NZ_CAXHZV010000001.1"/>
</dbReference>
<keyword evidence="3 6" id="KW-0378">Hydrolase</keyword>
<evidence type="ECO:0000313" key="10">
    <source>
        <dbReference type="Proteomes" id="UP001169862"/>
    </source>
</evidence>
<keyword evidence="8" id="KW-0326">Glycosidase</keyword>
<name>A0AAW7XH54_9GAMM</name>
<feature type="binding site" evidence="6">
    <location>
        <begin position="190"/>
        <end position="191"/>
    </location>
    <ligand>
        <name>substrate</name>
    </ligand>
</feature>
<dbReference type="NCBIfam" id="TIGR01704">
    <property type="entry name" value="MTA_SAH-Nsdase"/>
    <property type="match status" value="1"/>
</dbReference>
<dbReference type="PANTHER" id="PTHR46832">
    <property type="entry name" value="5'-METHYLTHIOADENOSINE/S-ADENOSYLHOMOCYSTEINE NUCLEOSIDASE"/>
    <property type="match status" value="1"/>
</dbReference>
<dbReference type="CDD" id="cd09008">
    <property type="entry name" value="MTAN"/>
    <property type="match status" value="1"/>
</dbReference>
<dbReference type="GO" id="GO:0005829">
    <property type="term" value="C:cytosol"/>
    <property type="evidence" value="ECO:0007669"/>
    <property type="project" value="TreeGrafter"/>
</dbReference>
<feature type="binding site" evidence="6">
    <location>
        <position position="94"/>
    </location>
    <ligand>
        <name>substrate</name>
    </ligand>
</feature>
<comment type="similarity">
    <text evidence="6">Belongs to the PNP/UDP phosphorylase family. MtnN subfamily.</text>
</comment>
<dbReference type="Proteomes" id="UP001177341">
    <property type="component" value="Unassembled WGS sequence"/>
</dbReference>
<evidence type="ECO:0000256" key="5">
    <source>
        <dbReference type="ARBA" id="ARBA00050313"/>
    </source>
</evidence>
<comment type="catalytic activity">
    <reaction evidence="6">
        <text>S-adenosyl-L-homocysteine + H2O = S-(5-deoxy-D-ribos-5-yl)-L-homocysteine + adenine</text>
        <dbReference type="Rhea" id="RHEA:17805"/>
        <dbReference type="ChEBI" id="CHEBI:15377"/>
        <dbReference type="ChEBI" id="CHEBI:16708"/>
        <dbReference type="ChEBI" id="CHEBI:57856"/>
        <dbReference type="ChEBI" id="CHEBI:58195"/>
        <dbReference type="EC" id="3.2.2.9"/>
    </reaction>
</comment>
<keyword evidence="11" id="KW-1185">Reference proteome</keyword>
<dbReference type="Proteomes" id="UP001169862">
    <property type="component" value="Unassembled WGS sequence"/>
</dbReference>
<dbReference type="EMBL" id="JAUOPG010000001">
    <property type="protein sequence ID" value="MDO6452205.1"/>
    <property type="molecule type" value="Genomic_DNA"/>
</dbReference>
<dbReference type="Gene3D" id="3.40.50.1580">
    <property type="entry name" value="Nucleoside phosphorylase domain"/>
    <property type="match status" value="1"/>
</dbReference>
<evidence type="ECO:0000256" key="2">
    <source>
        <dbReference type="ARBA" id="ARBA00022605"/>
    </source>
</evidence>
<dbReference type="GO" id="GO:0008782">
    <property type="term" value="F:adenosylhomocysteine nucleosidase activity"/>
    <property type="evidence" value="ECO:0007669"/>
    <property type="project" value="UniProtKB-UniRule"/>
</dbReference>
<dbReference type="EC" id="3.2.2.9" evidence="6"/>
<comment type="function">
    <text evidence="6">Catalyzes the irreversible cleavage of the glycosidic bond in both 5'-methylthioadenosine (MTA) and S-adenosylhomocysteine (SAH/AdoHcy) to adenine and the corresponding thioribose, 5'-methylthioribose and S-ribosylhomocysteine, respectively. Also cleaves 5'-deoxyadenosine, a toxic by-product of radical S-adenosylmethionine (SAM) enzymes, into 5-deoxyribose and adenine.</text>
</comment>
<evidence type="ECO:0000259" key="7">
    <source>
        <dbReference type="Pfam" id="PF01048"/>
    </source>
</evidence>
<organism evidence="8 10">
    <name type="scientific">Neptunomonas phycophila</name>
    <dbReference type="NCBI Taxonomy" id="1572645"/>
    <lineage>
        <taxon>Bacteria</taxon>
        <taxon>Pseudomonadati</taxon>
        <taxon>Pseudomonadota</taxon>
        <taxon>Gammaproteobacteria</taxon>
        <taxon>Oceanospirillales</taxon>
        <taxon>Oceanospirillaceae</taxon>
        <taxon>Neptunomonas</taxon>
    </lineage>
</organism>
<dbReference type="SUPFAM" id="SSF53167">
    <property type="entry name" value="Purine and uridine phosphorylases"/>
    <property type="match status" value="1"/>
</dbReference>